<sequence>MTSATLPSGTVTRSGVLSSDYEAWLAFDSNDSAPSMWLSEVGQTPAWIGYEWASGAKRVTHYAIKFVNGSLTSRAPRSWTFQGWNGSAWVVLDTRPNETNWAGVERREYVVASPGSYSKYRLNVTDDNDSRSTGNETVSIGKLELFDCPCVTTNLVPVMTSPTLPSGSVTRSGVLSSDYEGWLAFDSVDSSTSMWLSQVRQVPAWLAYQWADGAKSVDRYAIRFTNGSLTSRAPKNWTLEGWNGSSWVVVDTRANEVNWGGSERREYVVASPGSFAQYRLNVSDDNDDRTGIETISIGRLELLKCNVDTQPPAAPVLTGFTPASPSNNTKPVLAGTAEAGASVNIFAGVSCTGPLVATVMASANGSFSSTLTVPVNATSTFTATARDAAGNVSTCSAGLAYVHDGVAPAAPVLTGFSPASPSSNLNPVLSGTAEANSTVRIFSGTTCAGTPVVTVTASSTGVFSATSSVTANTTTAFTATSTDVAGNVSACSTSLSYRHDSVAPNAPVLTGFTPVSPSNNLNPTLSGTAEASATVRLFSGTSCSGAVLTTSTVSASGTFSVTRTVGANTTTTFTATVVDAAGNVSPCSASLGYRHDNQPPSVPVFSGFTPASPGTSLSPQLRGTTEKSATVQLFQGSGCVAPVLATLNADATTGVFTSTVTVSANASTGFSARALDAVGNVSACSAVATYVHDTVAPPPPTFLSGYVPFDAPPVAVQVRAQTEGRGRVAVFTDAACTVAASPAGVVQADATGSALLPLTQAQRQTTMFAAALDVAGNRSSCVSFEAGCPVGFEDCDGNPANGCEADLMADEGNCGACGTTCSGAPSANAVCGAGTCGLGCVVGTFDCDGIAANGCESTTACGASVCQVEPFEELLITDLSVVEDPVRTTGSGAWTFGALMRAMNGGRDPSELVRNWLKTWQADQFIGATFVPARPNIGPLVLGPWEARSGGPNAPLNFDVAPFRLLAIVNRMDLRHEGVHAGEGRFVFGVTDPNTGGPMPFTVILEYTLPGGHAEEFQRWSRDWHELGRLGLGHPDYNAKLQALTDRFTKSFVLAGRFMGSAISQVRTNENTLDPEWELREFHFGPGGLEPAHVALTPPFFLNGSQLVADYINQNQPAILTETHVVPEFFQGQPFLWGSAPTPFGFFWNALGVEPQARHKFSLNTCNGCHAGETQTVFLHVGFRSKGQPAFLSPFLVSTAPIPDPVTRTPRVFNDLGRRREDLSALVCGVPSQLTASKDRVGESLLAPARFVEPAVPGFPPRSNLPAGRVH</sequence>
<dbReference type="InterPro" id="IPR013783">
    <property type="entry name" value="Ig-like_fold"/>
</dbReference>
<dbReference type="InterPro" id="IPR008979">
    <property type="entry name" value="Galactose-bd-like_sf"/>
</dbReference>
<feature type="domain" description="Bacterial Ig" evidence="1">
    <location>
        <begin position="427"/>
        <end position="491"/>
    </location>
</feature>
<dbReference type="Pfam" id="PF17936">
    <property type="entry name" value="Big_6"/>
    <property type="match status" value="3"/>
</dbReference>
<evidence type="ECO:0000313" key="2">
    <source>
        <dbReference type="EMBL" id="QSQ24510.1"/>
    </source>
</evidence>
<name>A0ABX7P007_9BACT</name>
<dbReference type="InterPro" id="IPR041498">
    <property type="entry name" value="Big_6"/>
</dbReference>
<dbReference type="Proteomes" id="UP000662747">
    <property type="component" value="Chromosome"/>
</dbReference>
<reference evidence="2 3" key="1">
    <citation type="submission" date="2021-02" db="EMBL/GenBank/DDBJ databases">
        <title>De Novo genome assembly of isolated myxobacteria.</title>
        <authorList>
            <person name="Stevens D.C."/>
        </authorList>
    </citation>
    <scope>NUCLEOTIDE SEQUENCE [LARGE SCALE GENOMIC DNA]</scope>
    <source>
        <strain evidence="3">SCPEA02</strain>
    </source>
</reference>
<dbReference type="Gene3D" id="2.60.120.260">
    <property type="entry name" value="Galactose-binding domain-like"/>
    <property type="match status" value="1"/>
</dbReference>
<organism evidence="2 3">
    <name type="scientific">Pyxidicoccus parkwayensis</name>
    <dbReference type="NCBI Taxonomy" id="2813578"/>
    <lineage>
        <taxon>Bacteria</taxon>
        <taxon>Pseudomonadati</taxon>
        <taxon>Myxococcota</taxon>
        <taxon>Myxococcia</taxon>
        <taxon>Myxococcales</taxon>
        <taxon>Cystobacterineae</taxon>
        <taxon>Myxococcaceae</taxon>
        <taxon>Pyxidicoccus</taxon>
    </lineage>
</organism>
<evidence type="ECO:0000313" key="3">
    <source>
        <dbReference type="Proteomes" id="UP000662747"/>
    </source>
</evidence>
<dbReference type="Gene3D" id="2.60.40.10">
    <property type="entry name" value="Immunoglobulins"/>
    <property type="match status" value="3"/>
</dbReference>
<dbReference type="RefSeq" id="WP_206726072.1">
    <property type="nucleotide sequence ID" value="NZ_CP071090.1"/>
</dbReference>
<dbReference type="SUPFAM" id="SSF49785">
    <property type="entry name" value="Galactose-binding domain-like"/>
    <property type="match status" value="1"/>
</dbReference>
<keyword evidence="3" id="KW-1185">Reference proteome</keyword>
<gene>
    <name evidence="2" type="ORF">JY651_06035</name>
</gene>
<evidence type="ECO:0000259" key="1">
    <source>
        <dbReference type="Pfam" id="PF17936"/>
    </source>
</evidence>
<proteinExistence type="predicted"/>
<protein>
    <recommendedName>
        <fullName evidence="1">Bacterial Ig domain-containing protein</fullName>
    </recommendedName>
</protein>
<dbReference type="EMBL" id="CP071090">
    <property type="protein sequence ID" value="QSQ24510.1"/>
    <property type="molecule type" value="Genomic_DNA"/>
</dbReference>
<feature type="domain" description="Bacterial Ig" evidence="1">
    <location>
        <begin position="522"/>
        <end position="586"/>
    </location>
</feature>
<feature type="domain" description="Bacterial Ig" evidence="1">
    <location>
        <begin position="328"/>
        <end position="394"/>
    </location>
</feature>
<accession>A0ABX7P007</accession>